<dbReference type="InterPro" id="IPR036280">
    <property type="entry name" value="Multihaem_cyt_sf"/>
</dbReference>
<evidence type="ECO:0000256" key="5">
    <source>
        <dbReference type="ARBA" id="ARBA00023004"/>
    </source>
</evidence>
<evidence type="ECO:0000313" key="11">
    <source>
        <dbReference type="Proteomes" id="UP000696931"/>
    </source>
</evidence>
<dbReference type="SUPFAM" id="SSF48695">
    <property type="entry name" value="Multiheme cytochromes"/>
    <property type="match status" value="1"/>
</dbReference>
<keyword evidence="5 6" id="KW-0408">Iron</keyword>
<feature type="binding site" description="axial binding residue" evidence="6">
    <location>
        <position position="121"/>
    </location>
    <ligand>
        <name>heme c</name>
        <dbReference type="ChEBI" id="CHEBI:61717"/>
        <label>1</label>
    </ligand>
    <ligandPart>
        <name>Fe</name>
        <dbReference type="ChEBI" id="CHEBI:18248"/>
    </ligandPart>
</feature>
<dbReference type="GO" id="GO:0046872">
    <property type="term" value="F:metal ion binding"/>
    <property type="evidence" value="ECO:0007669"/>
    <property type="project" value="UniProtKB-KW"/>
</dbReference>
<dbReference type="CDD" id="cd08168">
    <property type="entry name" value="Cytochrom_C3"/>
    <property type="match status" value="1"/>
</dbReference>
<dbReference type="PANTHER" id="PTHR39425:SF1">
    <property type="entry name" value="CYTOCHROME C7-LIKE DOMAIN-CONTAINING PROTEIN"/>
    <property type="match status" value="1"/>
</dbReference>
<evidence type="ECO:0000256" key="3">
    <source>
        <dbReference type="ARBA" id="ARBA00022723"/>
    </source>
</evidence>
<dbReference type="InterPro" id="IPR020942">
    <property type="entry name" value="Cyt_c_III_dom"/>
</dbReference>
<comment type="cofactor">
    <cofactor evidence="6">
        <name>heme c</name>
        <dbReference type="ChEBI" id="CHEBI:61717"/>
    </cofactor>
    <text evidence="6">Binds 4 heme c groups covalently per monomer.</text>
</comment>
<dbReference type="AlphaFoldDB" id="A0A933W446"/>
<name>A0A933W446_UNCEI</name>
<sequence length="176" mass="19896">MNKTIAAVLVFATLAVASVALSQSFSVPMGANKGPAQPIKFSHKIHAGKLQMDCRFCHYGAYKSQWANIPAMSTCMGCHKIAVADRPEIIKLTGFWDRGEQIPWVKVHYLPDHVRFNHKRHVQSGFQCQECHGPVQEMDVVYQYSSLKMGWCVSCHRQNLNDQKRPATMDCLVCHH</sequence>
<dbReference type="Pfam" id="PF02085">
    <property type="entry name" value="Cytochrom_CIII"/>
    <property type="match status" value="1"/>
</dbReference>
<keyword evidence="4" id="KW-0249">Electron transport</keyword>
<dbReference type="EMBL" id="JACRIW010000100">
    <property type="protein sequence ID" value="MBI5170638.1"/>
    <property type="molecule type" value="Genomic_DNA"/>
</dbReference>
<dbReference type="PRINTS" id="PR00609">
    <property type="entry name" value="CYTOCHROMEC3"/>
</dbReference>
<feature type="domain" description="Class III cytochrome C" evidence="8">
    <location>
        <begin position="34"/>
        <end position="82"/>
    </location>
</feature>
<reference evidence="10" key="1">
    <citation type="submission" date="2020-07" db="EMBL/GenBank/DDBJ databases">
        <title>Huge and variable diversity of episymbiotic CPR bacteria and DPANN archaea in groundwater ecosystems.</title>
        <authorList>
            <person name="He C.Y."/>
            <person name="Keren R."/>
            <person name="Whittaker M."/>
            <person name="Farag I.F."/>
            <person name="Doudna J."/>
            <person name="Cate J.H.D."/>
            <person name="Banfield J.F."/>
        </authorList>
    </citation>
    <scope>NUCLEOTIDE SEQUENCE</scope>
    <source>
        <strain evidence="10">NC_groundwater_1813_Pr3_B-0.1um_71_17</strain>
    </source>
</reference>
<feature type="domain" description="Cytochrome c7-like" evidence="9">
    <location>
        <begin position="114"/>
        <end position="176"/>
    </location>
</feature>
<keyword evidence="3 6" id="KW-0479">Metal-binding</keyword>
<feature type="binding site" description="axial binding residue" evidence="6">
    <location>
        <position position="131"/>
    </location>
    <ligand>
        <name>heme c</name>
        <dbReference type="ChEBI" id="CHEBI:61717"/>
        <label>1</label>
    </ligand>
    <ligandPart>
        <name>Fe</name>
        <dbReference type="ChEBI" id="CHEBI:18248"/>
    </ligandPart>
</feature>
<dbReference type="Pfam" id="PF14522">
    <property type="entry name" value="Cytochrome_C7"/>
    <property type="match status" value="1"/>
</dbReference>
<comment type="caution">
    <text evidence="10">The sequence shown here is derived from an EMBL/GenBank/DDBJ whole genome shotgun (WGS) entry which is preliminary data.</text>
</comment>
<dbReference type="InterPro" id="IPR029467">
    <property type="entry name" value="Cyt_c7-like"/>
</dbReference>
<dbReference type="Gene3D" id="3.90.10.10">
    <property type="entry name" value="Cytochrome C3"/>
    <property type="match status" value="2"/>
</dbReference>
<evidence type="ECO:0000256" key="1">
    <source>
        <dbReference type="ARBA" id="ARBA00022448"/>
    </source>
</evidence>
<dbReference type="InterPro" id="IPR002322">
    <property type="entry name" value="Cyt_c_III"/>
</dbReference>
<evidence type="ECO:0000259" key="9">
    <source>
        <dbReference type="Pfam" id="PF14522"/>
    </source>
</evidence>
<feature type="binding site" description="axial binding residue" evidence="6">
    <location>
        <position position="132"/>
    </location>
    <ligand>
        <name>heme c</name>
        <dbReference type="ChEBI" id="CHEBI:61717"/>
        <label>1</label>
    </ligand>
    <ligandPart>
        <name>Fe</name>
        <dbReference type="ChEBI" id="CHEBI:18248"/>
    </ligandPart>
</feature>
<feature type="binding site" description="axial binding residue" evidence="6">
    <location>
        <position position="128"/>
    </location>
    <ligand>
        <name>heme c</name>
        <dbReference type="ChEBI" id="CHEBI:61717"/>
        <label>1</label>
    </ligand>
    <ligandPart>
        <name>Fe</name>
        <dbReference type="ChEBI" id="CHEBI:18248"/>
    </ligandPart>
</feature>
<dbReference type="GO" id="GO:0009055">
    <property type="term" value="F:electron transfer activity"/>
    <property type="evidence" value="ECO:0007669"/>
    <property type="project" value="InterPro"/>
</dbReference>
<gene>
    <name evidence="10" type="ORF">HZA61_14210</name>
</gene>
<evidence type="ECO:0000256" key="4">
    <source>
        <dbReference type="ARBA" id="ARBA00022982"/>
    </source>
</evidence>
<dbReference type="GO" id="GO:0020037">
    <property type="term" value="F:heme binding"/>
    <property type="evidence" value="ECO:0007669"/>
    <property type="project" value="InterPro"/>
</dbReference>
<evidence type="ECO:0000313" key="10">
    <source>
        <dbReference type="EMBL" id="MBI5170638.1"/>
    </source>
</evidence>
<dbReference type="PANTHER" id="PTHR39425">
    <property type="entry name" value="LIPOPROTEIN CYTOCHROME C"/>
    <property type="match status" value="1"/>
</dbReference>
<proteinExistence type="predicted"/>
<evidence type="ECO:0000259" key="8">
    <source>
        <dbReference type="Pfam" id="PF02085"/>
    </source>
</evidence>
<keyword evidence="1" id="KW-0813">Transport</keyword>
<organism evidence="10 11">
    <name type="scientific">Eiseniibacteriota bacterium</name>
    <dbReference type="NCBI Taxonomy" id="2212470"/>
    <lineage>
        <taxon>Bacteria</taxon>
        <taxon>Candidatus Eiseniibacteriota</taxon>
    </lineage>
</organism>
<evidence type="ECO:0000256" key="7">
    <source>
        <dbReference type="SAM" id="SignalP"/>
    </source>
</evidence>
<evidence type="ECO:0000256" key="6">
    <source>
        <dbReference type="PIRSR" id="PIRSR602322-1"/>
    </source>
</evidence>
<feature type="chain" id="PRO_5037566083" evidence="7">
    <location>
        <begin position="23"/>
        <end position="176"/>
    </location>
</feature>
<feature type="signal peptide" evidence="7">
    <location>
        <begin position="1"/>
        <end position="22"/>
    </location>
</feature>
<feature type="binding site" description="axial binding residue" evidence="6">
    <location>
        <position position="118"/>
    </location>
    <ligand>
        <name>heme c</name>
        <dbReference type="ChEBI" id="CHEBI:61717"/>
        <label>3</label>
    </ligand>
    <ligandPart>
        <name>Fe</name>
        <dbReference type="ChEBI" id="CHEBI:18248"/>
    </ligandPart>
</feature>
<protein>
    <submittedName>
        <fullName evidence="10">Cytochrome c3 family protein</fullName>
    </submittedName>
</protein>
<accession>A0A933W446</accession>
<dbReference type="Proteomes" id="UP000696931">
    <property type="component" value="Unassembled WGS sequence"/>
</dbReference>
<keyword evidence="2 6" id="KW-0349">Heme</keyword>
<keyword evidence="7" id="KW-0732">Signal</keyword>
<evidence type="ECO:0000256" key="2">
    <source>
        <dbReference type="ARBA" id="ARBA00022617"/>
    </source>
</evidence>